<feature type="compositionally biased region" description="Basic residues" evidence="1">
    <location>
        <begin position="1"/>
        <end position="11"/>
    </location>
</feature>
<gene>
    <name evidence="2" type="ORF">BdWA1_002653</name>
</gene>
<dbReference type="KEGG" id="bdw:94336950"/>
<sequence>MVTSKRLPKTKGKSELPTNPKKPLIVKPETSSELSPLENAKSFVAKNKGKNDPQSASTNCMSITSSAKKVIKADEKNTKAKRLLNQQLNEEDPTIDNIEGVTSSKDDNNDPSTPNNTLKQRSIVEYNQNSIAASHTQMSTHNEMTNVSAVSTVLDEILTSNVEIDDSIQYDAAIANITGQHNLSDSSIGTSRTGGSQHMANSMQMSSKHIKSNRGSKIQNNIKKLIHICNTEILHLDDKIKLLESQYFKQGPEVTALVKRFDSGLGDVGNIHLYPGQKSRKNAQQRLKAIQNTSQALITEHIFSLTSSTCTVSKELLNN</sequence>
<dbReference type="RefSeq" id="XP_067802896.1">
    <property type="nucleotide sequence ID" value="XM_067947674.1"/>
</dbReference>
<accession>A0AAD9PJW3</accession>
<name>A0AAD9PJW3_9APIC</name>
<evidence type="ECO:0000313" key="3">
    <source>
        <dbReference type="Proteomes" id="UP001214638"/>
    </source>
</evidence>
<feature type="region of interest" description="Disordered" evidence="1">
    <location>
        <begin position="1"/>
        <end position="61"/>
    </location>
</feature>
<feature type="region of interest" description="Disordered" evidence="1">
    <location>
        <begin position="88"/>
        <end position="121"/>
    </location>
</feature>
<reference evidence="2" key="1">
    <citation type="journal article" date="2023" name="Nat. Microbiol.">
        <title>Babesia duncani multi-omics identifies virulence factors and drug targets.</title>
        <authorList>
            <person name="Singh P."/>
            <person name="Lonardi S."/>
            <person name="Liang Q."/>
            <person name="Vydyam P."/>
            <person name="Khabirova E."/>
            <person name="Fang T."/>
            <person name="Gihaz S."/>
            <person name="Thekkiniath J."/>
            <person name="Munshi M."/>
            <person name="Abel S."/>
            <person name="Ciampossin L."/>
            <person name="Batugedara G."/>
            <person name="Gupta M."/>
            <person name="Lu X.M."/>
            <person name="Lenz T."/>
            <person name="Chakravarty S."/>
            <person name="Cornillot E."/>
            <person name="Hu Y."/>
            <person name="Ma W."/>
            <person name="Gonzalez L.M."/>
            <person name="Sanchez S."/>
            <person name="Estrada K."/>
            <person name="Sanchez-Flores A."/>
            <person name="Montero E."/>
            <person name="Harb O.S."/>
            <person name="Le Roch K.G."/>
            <person name="Mamoun C.B."/>
        </authorList>
    </citation>
    <scope>NUCLEOTIDE SEQUENCE</scope>
    <source>
        <strain evidence="2">WA1</strain>
    </source>
</reference>
<feature type="compositionally biased region" description="Polar residues" evidence="1">
    <location>
        <begin position="52"/>
        <end position="61"/>
    </location>
</feature>
<evidence type="ECO:0000313" key="2">
    <source>
        <dbReference type="EMBL" id="KAK2196054.1"/>
    </source>
</evidence>
<protein>
    <submittedName>
        <fullName evidence="2">Uncharacterized protein</fullName>
    </submittedName>
</protein>
<dbReference type="Proteomes" id="UP001214638">
    <property type="component" value="Unassembled WGS sequence"/>
</dbReference>
<organism evidence="2 3">
    <name type="scientific">Babesia duncani</name>
    <dbReference type="NCBI Taxonomy" id="323732"/>
    <lineage>
        <taxon>Eukaryota</taxon>
        <taxon>Sar</taxon>
        <taxon>Alveolata</taxon>
        <taxon>Apicomplexa</taxon>
        <taxon>Aconoidasida</taxon>
        <taxon>Piroplasmida</taxon>
        <taxon>Babesiidae</taxon>
        <taxon>Babesia</taxon>
    </lineage>
</organism>
<evidence type="ECO:0000256" key="1">
    <source>
        <dbReference type="SAM" id="MobiDB-lite"/>
    </source>
</evidence>
<proteinExistence type="predicted"/>
<dbReference type="EMBL" id="JALLKP010000003">
    <property type="protein sequence ID" value="KAK2196054.1"/>
    <property type="molecule type" value="Genomic_DNA"/>
</dbReference>
<comment type="caution">
    <text evidence="2">The sequence shown here is derived from an EMBL/GenBank/DDBJ whole genome shotgun (WGS) entry which is preliminary data.</text>
</comment>
<dbReference type="GeneID" id="94336950"/>
<dbReference type="AlphaFoldDB" id="A0AAD9PJW3"/>
<keyword evidence="3" id="KW-1185">Reference proteome</keyword>